<accession>A0A1M5DVR8</accession>
<proteinExistence type="predicted"/>
<keyword evidence="2" id="KW-1185">Reference proteome</keyword>
<organism evidence="1 2">
    <name type="scientific">Salegentibacter echinorum</name>
    <dbReference type="NCBI Taxonomy" id="1073325"/>
    <lineage>
        <taxon>Bacteria</taxon>
        <taxon>Pseudomonadati</taxon>
        <taxon>Bacteroidota</taxon>
        <taxon>Flavobacteriia</taxon>
        <taxon>Flavobacteriales</taxon>
        <taxon>Flavobacteriaceae</taxon>
        <taxon>Salegentibacter</taxon>
    </lineage>
</organism>
<dbReference type="RefSeq" id="WP_072877134.1">
    <property type="nucleotide sequence ID" value="NZ_FQVT01000002.1"/>
</dbReference>
<dbReference type="EMBL" id="FQVT01000002">
    <property type="protein sequence ID" value="SHF71039.1"/>
    <property type="molecule type" value="Genomic_DNA"/>
</dbReference>
<reference evidence="2" key="1">
    <citation type="submission" date="2016-11" db="EMBL/GenBank/DDBJ databases">
        <authorList>
            <person name="Varghese N."/>
            <person name="Submissions S."/>
        </authorList>
    </citation>
    <scope>NUCLEOTIDE SEQUENCE [LARGE SCALE GENOMIC DNA]</scope>
    <source>
        <strain evidence="2">DSM 24579</strain>
    </source>
</reference>
<protein>
    <submittedName>
        <fullName evidence="1">Uncharacterized protein</fullName>
    </submittedName>
</protein>
<dbReference type="AlphaFoldDB" id="A0A1M5DVR8"/>
<evidence type="ECO:0000313" key="1">
    <source>
        <dbReference type="EMBL" id="SHF71039.1"/>
    </source>
</evidence>
<sequence>MNLQTVERQLKKRWPYNYVWFRKQNNAWDKNSNFIYTTLDWEELNEQIALRILTLNLDKKQFFHYCCNRWYNFWSARAIEQVFTEINGIIPNQNLKDRLSDFNFFGRDFDLKTSVFPASFGRDLEFAKNNPAVLINWLYQNQSKQGRFHLKNRLFLIVYASNAEHWKLKAEISWLKGVVEEYVANFEASQLRKFRFQKGTTTFSDIIWAIK</sequence>
<dbReference type="OrthoDB" id="378656at2"/>
<gene>
    <name evidence="1" type="ORF">SAMN05444483_102131</name>
</gene>
<name>A0A1M5DVR8_SALEC</name>
<dbReference type="STRING" id="1073325.SAMN05444483_102131"/>
<evidence type="ECO:0000313" key="2">
    <source>
        <dbReference type="Proteomes" id="UP000183945"/>
    </source>
</evidence>
<dbReference type="Proteomes" id="UP000183945">
    <property type="component" value="Unassembled WGS sequence"/>
</dbReference>